<keyword evidence="2" id="KW-1185">Reference proteome</keyword>
<accession>A0A0M8NWN3</accession>
<organism evidence="1 2">
    <name type="scientific">Penicillium nordicum</name>
    <dbReference type="NCBI Taxonomy" id="229535"/>
    <lineage>
        <taxon>Eukaryota</taxon>
        <taxon>Fungi</taxon>
        <taxon>Dikarya</taxon>
        <taxon>Ascomycota</taxon>
        <taxon>Pezizomycotina</taxon>
        <taxon>Eurotiomycetes</taxon>
        <taxon>Eurotiomycetidae</taxon>
        <taxon>Eurotiales</taxon>
        <taxon>Aspergillaceae</taxon>
        <taxon>Penicillium</taxon>
    </lineage>
</organism>
<reference evidence="1 2" key="1">
    <citation type="submission" date="2015-08" db="EMBL/GenBank/DDBJ databases">
        <title>Genome sequencing of Penicillium nordicum.</title>
        <authorList>
            <person name="Nguyen H.D."/>
            <person name="Seifert K.A."/>
        </authorList>
    </citation>
    <scope>NUCLEOTIDE SEQUENCE [LARGE SCALE GENOMIC DNA]</scope>
    <source>
        <strain evidence="1 2">DAOMC 185683</strain>
    </source>
</reference>
<evidence type="ECO:0000313" key="1">
    <source>
        <dbReference type="EMBL" id="KOS40358.1"/>
    </source>
</evidence>
<comment type="caution">
    <text evidence="1">The sequence shown here is derived from an EMBL/GenBank/DDBJ whole genome shotgun (WGS) entry which is preliminary data.</text>
</comment>
<sequence>MSQCVYYTEDSTHLAPETRRRASTDCRGFVPNPNLNMIPSLFFGKYIKAHFGNIADDRQLEAPLTEHLGRPRDPYLSKHKQEPWKVSTAATKLCNTRCQVSNQGFAGVALSGALKLPPIPMQKKIGRPKKKILGLVFRNSRTRGSNPQP</sequence>
<dbReference type="EMBL" id="LHQQ01000166">
    <property type="protein sequence ID" value="KOS40358.1"/>
    <property type="molecule type" value="Genomic_DNA"/>
</dbReference>
<proteinExistence type="predicted"/>
<protein>
    <submittedName>
        <fullName evidence="1">Uncharacterized protein</fullName>
    </submittedName>
</protein>
<dbReference type="Proteomes" id="UP000037696">
    <property type="component" value="Unassembled WGS sequence"/>
</dbReference>
<dbReference type="AlphaFoldDB" id="A0A0M8NWN3"/>
<name>A0A0M8NWN3_9EURO</name>
<gene>
    <name evidence="1" type="ORF">ACN38_g8772</name>
</gene>
<evidence type="ECO:0000313" key="2">
    <source>
        <dbReference type="Proteomes" id="UP000037696"/>
    </source>
</evidence>